<dbReference type="GO" id="GO:0019239">
    <property type="term" value="F:deaminase activity"/>
    <property type="evidence" value="ECO:0007669"/>
    <property type="project" value="TreeGrafter"/>
</dbReference>
<dbReference type="InterPro" id="IPR035959">
    <property type="entry name" value="RutC-like_sf"/>
</dbReference>
<dbReference type="CDD" id="cd00448">
    <property type="entry name" value="YjgF_YER057c_UK114_family"/>
    <property type="match status" value="1"/>
</dbReference>
<proteinExistence type="inferred from homology"/>
<dbReference type="HOGENOM" id="CLU_100715_4_5_6"/>
<geneLocation type="plasmid" evidence="2 3">
    <name>pEA320</name>
</geneLocation>
<dbReference type="Proteomes" id="UP000006690">
    <property type="component" value="Plasmid pEA320"/>
</dbReference>
<organism evidence="2 3">
    <name type="scientific">Pantoea ananatis (strain AJ13355)</name>
    <dbReference type="NCBI Taxonomy" id="932677"/>
    <lineage>
        <taxon>Bacteria</taxon>
        <taxon>Pseudomonadati</taxon>
        <taxon>Pseudomonadota</taxon>
        <taxon>Gammaproteobacteria</taxon>
        <taxon>Enterobacterales</taxon>
        <taxon>Erwiniaceae</taxon>
        <taxon>Pantoea</taxon>
    </lineage>
</organism>
<evidence type="ECO:0000313" key="3">
    <source>
        <dbReference type="Proteomes" id="UP000006690"/>
    </source>
</evidence>
<gene>
    <name evidence="2" type="primary">yjgF</name>
    <name evidence="2" type="ORF">PAJ_p0095</name>
</gene>
<dbReference type="Gene3D" id="3.30.1330.40">
    <property type="entry name" value="RutC-like"/>
    <property type="match status" value="1"/>
</dbReference>
<dbReference type="GO" id="GO:0005829">
    <property type="term" value="C:cytosol"/>
    <property type="evidence" value="ECO:0007669"/>
    <property type="project" value="TreeGrafter"/>
</dbReference>
<evidence type="ECO:0000256" key="1">
    <source>
        <dbReference type="ARBA" id="ARBA00010552"/>
    </source>
</evidence>
<reference evidence="3" key="1">
    <citation type="journal article" date="2012" name="Appl. Microbiol. Biotechnol.">
        <title>The complete genome sequence of Pantoea ananatis AJ13355, an organism with great biotechnological potential.</title>
        <authorList>
            <person name="Hara Y."/>
            <person name="Kadotani N."/>
            <person name="Izui H."/>
            <person name="Katashkina J.I."/>
            <person name="Kuvaeva T.M."/>
            <person name="Andreeva I.G."/>
            <person name="Golubeva L.I."/>
            <person name="Malko D.B."/>
            <person name="Makeev V.J."/>
            <person name="Mashko S.V."/>
            <person name="Kozlov Y.I."/>
        </authorList>
    </citation>
    <scope>NUCLEOTIDE SEQUENCE [LARGE SCALE GENOMIC DNA]</scope>
    <source>
        <strain evidence="3">AJ13355</strain>
        <plasmid evidence="3">Plasmid pEA320</plasmid>
    </source>
</reference>
<dbReference type="PANTHER" id="PTHR11803:SF58">
    <property type="entry name" value="PROTEIN HMF1-RELATED"/>
    <property type="match status" value="1"/>
</dbReference>
<dbReference type="EMBL" id="AP012033">
    <property type="protein sequence ID" value="BAK13962.1"/>
    <property type="molecule type" value="Genomic_DNA"/>
</dbReference>
<dbReference type="SUPFAM" id="SSF55298">
    <property type="entry name" value="YjgF-like"/>
    <property type="match status" value="1"/>
</dbReference>
<dbReference type="Pfam" id="PF01042">
    <property type="entry name" value="Ribonuc_L-PSP"/>
    <property type="match status" value="1"/>
</dbReference>
<dbReference type="eggNOG" id="COG0251">
    <property type="taxonomic scope" value="Bacteria"/>
</dbReference>
<dbReference type="InterPro" id="IPR006175">
    <property type="entry name" value="YjgF/YER057c/UK114"/>
</dbReference>
<protein>
    <submittedName>
        <fullName evidence="2">Translation Initiation Inhibitor YjgF Family</fullName>
    </submittedName>
</protein>
<evidence type="ECO:0000313" key="2">
    <source>
        <dbReference type="EMBL" id="BAK13962.1"/>
    </source>
</evidence>
<name>A0A0H3L3N1_PANAA</name>
<dbReference type="PANTHER" id="PTHR11803">
    <property type="entry name" value="2-IMINOBUTANOATE/2-IMINOPROPANOATE DEAMINASE RIDA"/>
    <property type="match status" value="1"/>
</dbReference>
<keyword evidence="2" id="KW-0614">Plasmid</keyword>
<dbReference type="KEGG" id="paj:PAJ_p0095"/>
<comment type="similarity">
    <text evidence="1">Belongs to the RutC family.</text>
</comment>
<dbReference type="PATRIC" id="fig|932677.3.peg.4476"/>
<dbReference type="AlphaFoldDB" id="A0A0H3L3N1"/>
<sequence>MLAAANDQQVIYWELSTMMPVRKNYASLGEVTAPYVHAVSHNQTLYVSGLTAFGTPANQGDIAAQAEVIFDQLESIAAAENTSLQQLIKVTLFVTSFKDIDALRNVLFKRYGDYLPASALVQVSALFSPDLLIEIDAILGL</sequence>
<accession>A0A0H3L3N1</accession>